<dbReference type="AlphaFoldDB" id="A0A6G1EC04"/>
<feature type="compositionally biased region" description="Polar residues" evidence="1">
    <location>
        <begin position="63"/>
        <end position="83"/>
    </location>
</feature>
<reference evidence="2 3" key="1">
    <citation type="submission" date="2019-11" db="EMBL/GenBank/DDBJ databases">
        <title>Whole genome sequence of Oryza granulata.</title>
        <authorList>
            <person name="Li W."/>
        </authorList>
    </citation>
    <scope>NUCLEOTIDE SEQUENCE [LARGE SCALE GENOMIC DNA]</scope>
    <source>
        <strain evidence="3">cv. Menghai</strain>
        <tissue evidence="2">Leaf</tissue>
    </source>
</reference>
<protein>
    <submittedName>
        <fullName evidence="2">Uncharacterized protein</fullName>
    </submittedName>
</protein>
<keyword evidence="3" id="KW-1185">Reference proteome</keyword>
<evidence type="ECO:0000313" key="3">
    <source>
        <dbReference type="Proteomes" id="UP000479710"/>
    </source>
</evidence>
<organism evidence="2 3">
    <name type="scientific">Oryza meyeriana var. granulata</name>
    <dbReference type="NCBI Taxonomy" id="110450"/>
    <lineage>
        <taxon>Eukaryota</taxon>
        <taxon>Viridiplantae</taxon>
        <taxon>Streptophyta</taxon>
        <taxon>Embryophyta</taxon>
        <taxon>Tracheophyta</taxon>
        <taxon>Spermatophyta</taxon>
        <taxon>Magnoliopsida</taxon>
        <taxon>Liliopsida</taxon>
        <taxon>Poales</taxon>
        <taxon>Poaceae</taxon>
        <taxon>BOP clade</taxon>
        <taxon>Oryzoideae</taxon>
        <taxon>Oryzeae</taxon>
        <taxon>Oryzinae</taxon>
        <taxon>Oryza</taxon>
        <taxon>Oryza meyeriana</taxon>
    </lineage>
</organism>
<feature type="region of interest" description="Disordered" evidence="1">
    <location>
        <begin position="63"/>
        <end position="97"/>
    </location>
</feature>
<name>A0A6G1EC04_9ORYZ</name>
<evidence type="ECO:0000256" key="1">
    <source>
        <dbReference type="SAM" id="MobiDB-lite"/>
    </source>
</evidence>
<gene>
    <name evidence="2" type="ORF">E2562_020639</name>
</gene>
<sequence>MTPPPTPSTAWQASHLFPAEARCAELVGSYLDANELGGRGSPCAPAVVAQLCSMRASWSLPSAQPSFNAVPSPSPGKVSSRSRCSMAAVTSRHGRGA</sequence>
<accession>A0A6G1EC04</accession>
<dbReference type="EMBL" id="SPHZ02000004">
    <property type="protein sequence ID" value="KAF0921952.1"/>
    <property type="molecule type" value="Genomic_DNA"/>
</dbReference>
<comment type="caution">
    <text evidence="2">The sequence shown here is derived from an EMBL/GenBank/DDBJ whole genome shotgun (WGS) entry which is preliminary data.</text>
</comment>
<evidence type="ECO:0000313" key="2">
    <source>
        <dbReference type="EMBL" id="KAF0921952.1"/>
    </source>
</evidence>
<dbReference type="Proteomes" id="UP000479710">
    <property type="component" value="Unassembled WGS sequence"/>
</dbReference>
<proteinExistence type="predicted"/>